<dbReference type="GO" id="GO:0015074">
    <property type="term" value="P:DNA integration"/>
    <property type="evidence" value="ECO:0007669"/>
    <property type="project" value="InterPro"/>
</dbReference>
<organism evidence="5 6">
    <name type="scientific">Eublepharis macularius</name>
    <name type="common">Leopard gecko</name>
    <name type="synonym">Cyrtodactylus macularius</name>
    <dbReference type="NCBI Taxonomy" id="481883"/>
    <lineage>
        <taxon>Eukaryota</taxon>
        <taxon>Metazoa</taxon>
        <taxon>Chordata</taxon>
        <taxon>Craniata</taxon>
        <taxon>Vertebrata</taxon>
        <taxon>Euteleostomi</taxon>
        <taxon>Lepidosauria</taxon>
        <taxon>Squamata</taxon>
        <taxon>Bifurcata</taxon>
        <taxon>Gekkota</taxon>
        <taxon>Eublepharidae</taxon>
        <taxon>Eublepharinae</taxon>
        <taxon>Eublepharis</taxon>
    </lineage>
</organism>
<dbReference type="GO" id="GO:0006310">
    <property type="term" value="P:DNA recombination"/>
    <property type="evidence" value="ECO:0007669"/>
    <property type="project" value="UniProtKB-KW"/>
</dbReference>
<name>A0AA97JES3_EUBMA</name>
<keyword evidence="2" id="KW-0233">DNA recombination</keyword>
<dbReference type="InterPro" id="IPR044068">
    <property type="entry name" value="CB"/>
</dbReference>
<reference evidence="6" key="1">
    <citation type="submission" date="2025-08" db="UniProtKB">
        <authorList>
            <consortium name="RefSeq"/>
        </authorList>
    </citation>
    <scope>IDENTIFICATION</scope>
    <source>
        <tissue evidence="6">Blood</tissue>
    </source>
</reference>
<keyword evidence="1" id="KW-0238">DNA-binding</keyword>
<dbReference type="GeneID" id="129330146"/>
<evidence type="ECO:0000313" key="5">
    <source>
        <dbReference type="Proteomes" id="UP001190640"/>
    </source>
</evidence>
<gene>
    <name evidence="6" type="primary">LOC129330146</name>
</gene>
<dbReference type="GO" id="GO:0003677">
    <property type="term" value="F:DNA binding"/>
    <property type="evidence" value="ECO:0007669"/>
    <property type="project" value="UniProtKB-KW"/>
</dbReference>
<evidence type="ECO:0000313" key="6">
    <source>
        <dbReference type="RefSeq" id="XP_054836069.1"/>
    </source>
</evidence>
<dbReference type="InterPro" id="IPR013762">
    <property type="entry name" value="Integrase-like_cat_sf"/>
</dbReference>
<feature type="compositionally biased region" description="Low complexity" evidence="3">
    <location>
        <begin position="150"/>
        <end position="164"/>
    </location>
</feature>
<feature type="domain" description="Core-binding (CB)" evidence="4">
    <location>
        <begin position="181"/>
        <end position="261"/>
    </location>
</feature>
<dbReference type="Gene3D" id="1.10.150.130">
    <property type="match status" value="1"/>
</dbReference>
<dbReference type="SUPFAM" id="SSF56349">
    <property type="entry name" value="DNA breaking-rejoining enzymes"/>
    <property type="match status" value="1"/>
</dbReference>
<dbReference type="Proteomes" id="UP001190640">
    <property type="component" value="Chromosome 5"/>
</dbReference>
<dbReference type="InterPro" id="IPR010998">
    <property type="entry name" value="Integrase_recombinase_N"/>
</dbReference>
<feature type="region of interest" description="Disordered" evidence="3">
    <location>
        <begin position="143"/>
        <end position="180"/>
    </location>
</feature>
<dbReference type="InterPro" id="IPR011010">
    <property type="entry name" value="DNA_brk_join_enz"/>
</dbReference>
<evidence type="ECO:0000259" key="4">
    <source>
        <dbReference type="PROSITE" id="PS51900"/>
    </source>
</evidence>
<dbReference type="PROSITE" id="PS51900">
    <property type="entry name" value="CB"/>
    <property type="match status" value="1"/>
</dbReference>
<dbReference type="SUPFAM" id="SSF47823">
    <property type="entry name" value="lambda integrase-like, N-terminal domain"/>
    <property type="match status" value="1"/>
</dbReference>
<keyword evidence="5" id="KW-1185">Reference proteome</keyword>
<accession>A0AA97JES3</accession>
<feature type="region of interest" description="Disordered" evidence="3">
    <location>
        <begin position="110"/>
        <end position="131"/>
    </location>
</feature>
<dbReference type="Gene3D" id="1.10.443.10">
    <property type="entry name" value="Intergrase catalytic core"/>
    <property type="match status" value="1"/>
</dbReference>
<dbReference type="RefSeq" id="XP_054836069.1">
    <property type="nucleotide sequence ID" value="XM_054980094.1"/>
</dbReference>
<evidence type="ECO:0000256" key="1">
    <source>
        <dbReference type="ARBA" id="ARBA00023125"/>
    </source>
</evidence>
<sequence length="519" mass="56973">MHRSDEALAVGYRPCCVVACCSHPGSRELYGGSVEQDKRGQPRVVPSGHVSCSDFFQVGGSGAGPVCDSRESQGPMFLLQGRRRPRVTWGRISTKLVRSPVLCLSPIPAASQGAQQDPEGRGDSHPGGPVLAEATLVSLPPEFADSVHQSPSSSRPSVLRGGVSPQHRETQTDSVADQTGGSFSSAVKHVLLNARRLSTRQSYALKWDKFSAWCRQRALDPFLAPLSDILEFLWEVKQKGLSNSSVKVYLAAISAFHPPIDKKSVFSHYSARLFLRGLNNLFPPIRALIPQWSLPLVLARLMSKPFEPLASCPLRLLSMKVAFLVAATSARRVGELAALSCEPPYLKLHPEKVVLRTKVEFLPKVVSRFHLSQELILPVFFPVQNSEAEKALHSLDVRRAILFYLDRVKSFRLDSNLFVCFAGQNKGKRATSQTISRWVVQTILTCYSAANLPCPLEVRAHSTRSQASSAALLRGVPLHDICRAATWASADTFVKHYALDILDRKETAVGTAVLHSIFV</sequence>
<evidence type="ECO:0000256" key="2">
    <source>
        <dbReference type="ARBA" id="ARBA00023172"/>
    </source>
</evidence>
<dbReference type="PANTHER" id="PTHR33066:SF2">
    <property type="entry name" value="FILAGGRIN-2-LIKE"/>
    <property type="match status" value="1"/>
</dbReference>
<dbReference type="PANTHER" id="PTHR33066">
    <property type="entry name" value="INTEGRASE_SAM-LIKE_N DOMAIN-CONTAINING PROTEIN"/>
    <property type="match status" value="1"/>
</dbReference>
<evidence type="ECO:0000256" key="3">
    <source>
        <dbReference type="SAM" id="MobiDB-lite"/>
    </source>
</evidence>
<dbReference type="KEGG" id="emc:129330146"/>
<proteinExistence type="predicted"/>
<protein>
    <submittedName>
        <fullName evidence="6">Uncharacterized protein LOC129330146</fullName>
    </submittedName>
</protein>
<dbReference type="AlphaFoldDB" id="A0AA97JES3"/>